<dbReference type="PROSITE" id="PS50123">
    <property type="entry name" value="CHER"/>
    <property type="match status" value="1"/>
</dbReference>
<dbReference type="SMART" id="SM00138">
    <property type="entry name" value="MeTrc"/>
    <property type="match status" value="1"/>
</dbReference>
<dbReference type="InterPro" id="IPR036804">
    <property type="entry name" value="CheR_N_sf"/>
</dbReference>
<organism evidence="7">
    <name type="scientific">Ignavibacterium album</name>
    <dbReference type="NCBI Taxonomy" id="591197"/>
    <lineage>
        <taxon>Bacteria</taxon>
        <taxon>Pseudomonadati</taxon>
        <taxon>Ignavibacteriota</taxon>
        <taxon>Ignavibacteria</taxon>
        <taxon>Ignavibacteriales</taxon>
        <taxon>Ignavibacteriaceae</taxon>
        <taxon>Ignavibacterium</taxon>
    </lineage>
</organism>
<dbReference type="PANTHER" id="PTHR24422:SF10">
    <property type="entry name" value="CHEMOTAXIS PROTEIN METHYLTRANSFERASE 2"/>
    <property type="match status" value="1"/>
</dbReference>
<keyword evidence="4 7" id="KW-0808">Transferase</keyword>
<dbReference type="Gene3D" id="3.40.50.150">
    <property type="entry name" value="Vaccinia Virus protein VP39"/>
    <property type="match status" value="1"/>
</dbReference>
<dbReference type="InterPro" id="IPR000780">
    <property type="entry name" value="CheR_MeTrfase"/>
</dbReference>
<comment type="caution">
    <text evidence="7">The sequence shown here is derived from an EMBL/GenBank/DDBJ whole genome shotgun (WGS) entry which is preliminary data.</text>
</comment>
<accession>A0A832DGG6</accession>
<protein>
    <recommendedName>
        <fullName evidence="2">protein-glutamate O-methyltransferase</fullName>
        <ecNumber evidence="2">2.1.1.80</ecNumber>
    </recommendedName>
</protein>
<dbReference type="Pfam" id="PF01739">
    <property type="entry name" value="CheR"/>
    <property type="match status" value="1"/>
</dbReference>
<dbReference type="PANTHER" id="PTHR24422">
    <property type="entry name" value="CHEMOTAXIS PROTEIN METHYLTRANSFERASE"/>
    <property type="match status" value="1"/>
</dbReference>
<comment type="catalytic activity">
    <reaction evidence="1">
        <text>L-glutamyl-[protein] + S-adenosyl-L-methionine = [protein]-L-glutamate 5-O-methyl ester + S-adenosyl-L-homocysteine</text>
        <dbReference type="Rhea" id="RHEA:24452"/>
        <dbReference type="Rhea" id="RHEA-COMP:10208"/>
        <dbReference type="Rhea" id="RHEA-COMP:10311"/>
        <dbReference type="ChEBI" id="CHEBI:29973"/>
        <dbReference type="ChEBI" id="CHEBI:57856"/>
        <dbReference type="ChEBI" id="CHEBI:59789"/>
        <dbReference type="ChEBI" id="CHEBI:82795"/>
        <dbReference type="EC" id="2.1.1.80"/>
    </reaction>
</comment>
<gene>
    <name evidence="7" type="ORF">ENS56_06740</name>
</gene>
<dbReference type="InterPro" id="IPR050903">
    <property type="entry name" value="Bact_Chemotaxis_MeTrfase"/>
</dbReference>
<dbReference type="PRINTS" id="PR00996">
    <property type="entry name" value="CHERMTFRASE"/>
</dbReference>
<proteinExistence type="predicted"/>
<evidence type="ECO:0000313" key="7">
    <source>
        <dbReference type="EMBL" id="HGT47713.1"/>
    </source>
</evidence>
<dbReference type="GO" id="GO:0032259">
    <property type="term" value="P:methylation"/>
    <property type="evidence" value="ECO:0007669"/>
    <property type="project" value="UniProtKB-KW"/>
</dbReference>
<dbReference type="InterPro" id="IPR022642">
    <property type="entry name" value="CheR_C"/>
</dbReference>
<dbReference type="GO" id="GO:0008983">
    <property type="term" value="F:protein-glutamate O-methyltransferase activity"/>
    <property type="evidence" value="ECO:0007669"/>
    <property type="project" value="UniProtKB-EC"/>
</dbReference>
<evidence type="ECO:0000256" key="4">
    <source>
        <dbReference type="ARBA" id="ARBA00022679"/>
    </source>
</evidence>
<dbReference type="SUPFAM" id="SSF53335">
    <property type="entry name" value="S-adenosyl-L-methionine-dependent methyltransferases"/>
    <property type="match status" value="1"/>
</dbReference>
<dbReference type="InterPro" id="IPR022641">
    <property type="entry name" value="CheR_N"/>
</dbReference>
<keyword evidence="5" id="KW-0949">S-adenosyl-L-methionine</keyword>
<sequence length="301" mass="35648">MRIEATNNLNTTEFFNTRNSENLFVEMPMEIFRKWREFIYEKTGIYFQDNKKYLLESRLMRRLLHLKMTSYQEYLNFVKTIPQGRYELRYLYDAITINETFFFRNQAQLDALVLKVIPEIISEKKKLNQNKIRIWSAAVSSGEEAYSIAMMINDLISNKYPDFEFEIMGTDISNTALEAAVRGIYSEYSVRNVPIQFLKRYFRKIDNYYEISPMIKGMVDFKFLNLYEDVSMIGVNNIDVIFCANVLIYFDQNSKIKVINSLYRALNKHGYLFIGYSESLHGISKAFKIISFPKTIGYKKE</sequence>
<dbReference type="Pfam" id="PF03705">
    <property type="entry name" value="CheR_N"/>
    <property type="match status" value="1"/>
</dbReference>
<dbReference type="InterPro" id="IPR026024">
    <property type="entry name" value="Chemotaxis_MeTrfase_CheR"/>
</dbReference>
<keyword evidence="3 7" id="KW-0489">Methyltransferase</keyword>
<evidence type="ECO:0000256" key="2">
    <source>
        <dbReference type="ARBA" id="ARBA00012534"/>
    </source>
</evidence>
<evidence type="ECO:0000256" key="3">
    <source>
        <dbReference type="ARBA" id="ARBA00022603"/>
    </source>
</evidence>
<dbReference type="AlphaFoldDB" id="A0A832DGG6"/>
<reference evidence="7" key="1">
    <citation type="journal article" date="2020" name="mSystems">
        <title>Genome- and Community-Level Interaction Insights into Carbon Utilization and Element Cycling Functions of Hydrothermarchaeota in Hydrothermal Sediment.</title>
        <authorList>
            <person name="Zhou Z."/>
            <person name="Liu Y."/>
            <person name="Xu W."/>
            <person name="Pan J."/>
            <person name="Luo Z.H."/>
            <person name="Li M."/>
        </authorList>
    </citation>
    <scope>NUCLEOTIDE SEQUENCE [LARGE SCALE GENOMIC DNA]</scope>
    <source>
        <strain evidence="7">SpSt-500</strain>
    </source>
</reference>
<dbReference type="PIRSF" id="PIRSF000410">
    <property type="entry name" value="CheR"/>
    <property type="match status" value="1"/>
</dbReference>
<evidence type="ECO:0000259" key="6">
    <source>
        <dbReference type="PROSITE" id="PS50123"/>
    </source>
</evidence>
<dbReference type="EMBL" id="DSVI01000007">
    <property type="protein sequence ID" value="HGT47713.1"/>
    <property type="molecule type" value="Genomic_DNA"/>
</dbReference>
<dbReference type="Gene3D" id="1.10.155.10">
    <property type="entry name" value="Chemotaxis receptor methyltransferase CheR, N-terminal domain"/>
    <property type="match status" value="1"/>
</dbReference>
<dbReference type="InterPro" id="IPR029063">
    <property type="entry name" value="SAM-dependent_MTases_sf"/>
</dbReference>
<evidence type="ECO:0000256" key="5">
    <source>
        <dbReference type="ARBA" id="ARBA00022691"/>
    </source>
</evidence>
<feature type="domain" description="CheR-type methyltransferase" evidence="6">
    <location>
        <begin position="32"/>
        <end position="301"/>
    </location>
</feature>
<dbReference type="SUPFAM" id="SSF47757">
    <property type="entry name" value="Chemotaxis receptor methyltransferase CheR, N-terminal domain"/>
    <property type="match status" value="1"/>
</dbReference>
<dbReference type="EC" id="2.1.1.80" evidence="2"/>
<evidence type="ECO:0000256" key="1">
    <source>
        <dbReference type="ARBA" id="ARBA00001541"/>
    </source>
</evidence>
<name>A0A832DGG6_9BACT</name>